<sequence>VDPDVYGRTCSQRTYVTDAVRTGVCIGKRMPSRTLLQSTSVICGPGLKVSKDRFLVPFSLCSNAAGNMPMGPSGSQAYCLKTTWVPDPLNQLTTKAVFDPVGSPSELVRRLDNQSPTASPTSANQVQGQLSMASPTTSSRARPPTIKLQPESPALLIYNFSGGRQSPRRGLTKLAIDGAQHSHDEVRSENHTPKRAPDAGAKAQLERIMAPEARTTLTR</sequence>
<dbReference type="Proteomes" id="UP000479190">
    <property type="component" value="Unassembled WGS sequence"/>
</dbReference>
<name>A0A6H5ISG1_9HYME</name>
<reference evidence="2 3" key="1">
    <citation type="submission" date="2020-02" db="EMBL/GenBank/DDBJ databases">
        <authorList>
            <person name="Ferguson B K."/>
        </authorList>
    </citation>
    <scope>NUCLEOTIDE SEQUENCE [LARGE SCALE GENOMIC DNA]</scope>
</reference>
<feature type="compositionally biased region" description="Basic and acidic residues" evidence="1">
    <location>
        <begin position="180"/>
        <end position="197"/>
    </location>
</feature>
<protein>
    <submittedName>
        <fullName evidence="2">Uncharacterized protein</fullName>
    </submittedName>
</protein>
<evidence type="ECO:0000313" key="2">
    <source>
        <dbReference type="EMBL" id="CAB0040501.1"/>
    </source>
</evidence>
<dbReference type="EMBL" id="CADCXV010001029">
    <property type="protein sequence ID" value="CAB0040501.1"/>
    <property type="molecule type" value="Genomic_DNA"/>
</dbReference>
<organism evidence="2 3">
    <name type="scientific">Trichogramma brassicae</name>
    <dbReference type="NCBI Taxonomy" id="86971"/>
    <lineage>
        <taxon>Eukaryota</taxon>
        <taxon>Metazoa</taxon>
        <taxon>Ecdysozoa</taxon>
        <taxon>Arthropoda</taxon>
        <taxon>Hexapoda</taxon>
        <taxon>Insecta</taxon>
        <taxon>Pterygota</taxon>
        <taxon>Neoptera</taxon>
        <taxon>Endopterygota</taxon>
        <taxon>Hymenoptera</taxon>
        <taxon>Apocrita</taxon>
        <taxon>Proctotrupomorpha</taxon>
        <taxon>Chalcidoidea</taxon>
        <taxon>Trichogrammatidae</taxon>
        <taxon>Trichogramma</taxon>
    </lineage>
</organism>
<accession>A0A6H5ISG1</accession>
<keyword evidence="3" id="KW-1185">Reference proteome</keyword>
<evidence type="ECO:0000256" key="1">
    <source>
        <dbReference type="SAM" id="MobiDB-lite"/>
    </source>
</evidence>
<feature type="compositionally biased region" description="Polar residues" evidence="1">
    <location>
        <begin position="113"/>
        <end position="140"/>
    </location>
</feature>
<feature type="region of interest" description="Disordered" evidence="1">
    <location>
        <begin position="106"/>
        <end position="146"/>
    </location>
</feature>
<dbReference type="AlphaFoldDB" id="A0A6H5ISG1"/>
<proteinExistence type="predicted"/>
<feature type="region of interest" description="Disordered" evidence="1">
    <location>
        <begin position="180"/>
        <end position="202"/>
    </location>
</feature>
<evidence type="ECO:0000313" key="3">
    <source>
        <dbReference type="Proteomes" id="UP000479190"/>
    </source>
</evidence>
<gene>
    <name evidence="2" type="ORF">TBRA_LOCUS12206</name>
</gene>
<feature type="non-terminal residue" evidence="2">
    <location>
        <position position="1"/>
    </location>
</feature>